<proteinExistence type="predicted"/>
<dbReference type="InterPro" id="IPR001173">
    <property type="entry name" value="Glyco_trans_2-like"/>
</dbReference>
<gene>
    <name evidence="2" type="ORF">E1750_14090</name>
</gene>
<protein>
    <submittedName>
        <fullName evidence="2">Glycosyltransferase family 2 protein</fullName>
    </submittedName>
</protein>
<name>A0A4P6YJ60_9FLAO</name>
<dbReference type="GO" id="GO:0016740">
    <property type="term" value="F:transferase activity"/>
    <property type="evidence" value="ECO:0007669"/>
    <property type="project" value="UniProtKB-KW"/>
</dbReference>
<dbReference type="Gene3D" id="3.90.550.10">
    <property type="entry name" value="Spore Coat Polysaccharide Biosynthesis Protein SpsA, Chain A"/>
    <property type="match status" value="1"/>
</dbReference>
<dbReference type="CDD" id="cd00761">
    <property type="entry name" value="Glyco_tranf_GTA_type"/>
    <property type="match status" value="1"/>
</dbReference>
<sequence length="337" mass="39130">MQEPLKTLSFSLIICTYMRPQSVLQLLRSVQEQTLYPDEILIIDGSTNQETAQILEENQFPYLHYYAVPPEHRGLTKQRNYGIERIGTTMEIVCFLDDDIVLEKDYFQQLLQTYQSYPEALGVGGYIMNESECEFVGEPYHPKTDEFYFDGWTRKEGSRFILRKKLGLDSDCPPGYASLYSHGRSVGFLPPSGKTYEVEMMMGGVSSFRSEVFKTLTFSTYFEGYGLYEDADFTLRVSKIGKLYVNTAAKLCHYHADSGRPNQYQYGKMVVRNGWYVWRVKNPNPSLQAKIKWHSITILLTVIRFTNTFTTKKRKEAFTEAVGRTMGWWSLWWNKPS</sequence>
<dbReference type="EMBL" id="CP037933">
    <property type="protein sequence ID" value="QBN20660.1"/>
    <property type="molecule type" value="Genomic_DNA"/>
</dbReference>
<keyword evidence="2" id="KW-0808">Transferase</keyword>
<accession>A0A4P6YJ60</accession>
<dbReference type="PANTHER" id="PTHR43685">
    <property type="entry name" value="GLYCOSYLTRANSFERASE"/>
    <property type="match status" value="1"/>
</dbReference>
<evidence type="ECO:0000313" key="3">
    <source>
        <dbReference type="Proteomes" id="UP000291124"/>
    </source>
</evidence>
<dbReference type="PANTHER" id="PTHR43685:SF2">
    <property type="entry name" value="GLYCOSYLTRANSFERASE 2-LIKE DOMAIN-CONTAINING PROTEIN"/>
    <property type="match status" value="1"/>
</dbReference>
<organism evidence="2 3">
    <name type="scientific">Flavobacterium nackdongense</name>
    <dbReference type="NCBI Taxonomy" id="2547394"/>
    <lineage>
        <taxon>Bacteria</taxon>
        <taxon>Pseudomonadati</taxon>
        <taxon>Bacteroidota</taxon>
        <taxon>Flavobacteriia</taxon>
        <taxon>Flavobacteriales</taxon>
        <taxon>Flavobacteriaceae</taxon>
        <taxon>Flavobacterium</taxon>
    </lineage>
</organism>
<dbReference type="Pfam" id="PF00535">
    <property type="entry name" value="Glycos_transf_2"/>
    <property type="match status" value="1"/>
</dbReference>
<dbReference type="Proteomes" id="UP000291124">
    <property type="component" value="Chromosome"/>
</dbReference>
<dbReference type="OrthoDB" id="1493960at2"/>
<dbReference type="InterPro" id="IPR029044">
    <property type="entry name" value="Nucleotide-diphossugar_trans"/>
</dbReference>
<dbReference type="SUPFAM" id="SSF53448">
    <property type="entry name" value="Nucleotide-diphospho-sugar transferases"/>
    <property type="match status" value="1"/>
</dbReference>
<dbReference type="AlphaFoldDB" id="A0A4P6YJ60"/>
<dbReference type="InterPro" id="IPR050834">
    <property type="entry name" value="Glycosyltransf_2"/>
</dbReference>
<evidence type="ECO:0000259" key="1">
    <source>
        <dbReference type="Pfam" id="PF00535"/>
    </source>
</evidence>
<evidence type="ECO:0000313" key="2">
    <source>
        <dbReference type="EMBL" id="QBN20660.1"/>
    </source>
</evidence>
<feature type="domain" description="Glycosyltransferase 2-like" evidence="1">
    <location>
        <begin position="11"/>
        <end position="152"/>
    </location>
</feature>
<dbReference type="KEGG" id="fnk:E1750_14090"/>
<reference evidence="3" key="1">
    <citation type="submission" date="2019-03" db="EMBL/GenBank/DDBJ databases">
        <title>Flavobacterium sp.</title>
        <authorList>
            <person name="Kim H."/>
        </authorList>
    </citation>
    <scope>NUCLEOTIDE SEQUENCE [LARGE SCALE GENOMIC DNA]</scope>
    <source>
        <strain evidence="3">GS13</strain>
    </source>
</reference>
<keyword evidence="3" id="KW-1185">Reference proteome</keyword>